<comment type="similarity">
    <text evidence="1 4">Belongs to the inositol phosphokinase (IPK) family.</text>
</comment>
<feature type="region of interest" description="Disordered" evidence="5">
    <location>
        <begin position="206"/>
        <end position="252"/>
    </location>
</feature>
<dbReference type="PANTHER" id="PTHR12400">
    <property type="entry name" value="INOSITOL POLYPHOSPHATE KINASE"/>
    <property type="match status" value="1"/>
</dbReference>
<dbReference type="GO" id="GO:0032958">
    <property type="term" value="P:inositol phosphate biosynthetic process"/>
    <property type="evidence" value="ECO:0007669"/>
    <property type="project" value="InterPro"/>
</dbReference>
<feature type="region of interest" description="Disordered" evidence="5">
    <location>
        <begin position="740"/>
        <end position="812"/>
    </location>
</feature>
<feature type="region of interest" description="Disordered" evidence="5">
    <location>
        <begin position="457"/>
        <end position="506"/>
    </location>
</feature>
<feature type="compositionally biased region" description="Acidic residues" evidence="5">
    <location>
        <begin position="682"/>
        <end position="693"/>
    </location>
</feature>
<dbReference type="Pfam" id="PF03770">
    <property type="entry name" value="IPK"/>
    <property type="match status" value="1"/>
</dbReference>
<evidence type="ECO:0000256" key="1">
    <source>
        <dbReference type="ARBA" id="ARBA00007374"/>
    </source>
</evidence>
<feature type="region of interest" description="Disordered" evidence="5">
    <location>
        <begin position="1"/>
        <end position="105"/>
    </location>
</feature>
<gene>
    <name evidence="6" type="ORF">BXZ70DRAFT_886779</name>
</gene>
<dbReference type="GO" id="GO:0000824">
    <property type="term" value="F:inositol-1,4,5,6-tetrakisphosphate 3-kinase activity"/>
    <property type="evidence" value="ECO:0007669"/>
    <property type="project" value="TreeGrafter"/>
</dbReference>
<feature type="compositionally biased region" description="Basic and acidic residues" evidence="5">
    <location>
        <begin position="460"/>
        <end position="469"/>
    </location>
</feature>
<feature type="compositionally biased region" description="Polar residues" evidence="5">
    <location>
        <begin position="559"/>
        <end position="578"/>
    </location>
</feature>
<feature type="region of interest" description="Disordered" evidence="5">
    <location>
        <begin position="303"/>
        <end position="361"/>
    </location>
</feature>
<feature type="compositionally biased region" description="Low complexity" evidence="5">
    <location>
        <begin position="312"/>
        <end position="326"/>
    </location>
</feature>
<dbReference type="Gene3D" id="3.30.470.160">
    <property type="entry name" value="Inositol polyphosphate kinase"/>
    <property type="match status" value="1"/>
</dbReference>
<dbReference type="EC" id="2.7.-.-" evidence="4"/>
<feature type="compositionally biased region" description="Basic and acidic residues" evidence="5">
    <location>
        <begin position="119"/>
        <end position="144"/>
    </location>
</feature>
<evidence type="ECO:0000256" key="2">
    <source>
        <dbReference type="ARBA" id="ARBA00022679"/>
    </source>
</evidence>
<feature type="compositionally biased region" description="Basic and acidic residues" evidence="5">
    <location>
        <begin position="153"/>
        <end position="166"/>
    </location>
</feature>
<dbReference type="EMBL" id="JAEVFJ010000003">
    <property type="protein sequence ID" value="KAH8106279.1"/>
    <property type="molecule type" value="Genomic_DNA"/>
</dbReference>
<organism evidence="6 7">
    <name type="scientific">Cristinia sonorae</name>
    <dbReference type="NCBI Taxonomy" id="1940300"/>
    <lineage>
        <taxon>Eukaryota</taxon>
        <taxon>Fungi</taxon>
        <taxon>Dikarya</taxon>
        <taxon>Basidiomycota</taxon>
        <taxon>Agaricomycotina</taxon>
        <taxon>Agaricomycetes</taxon>
        <taxon>Agaricomycetidae</taxon>
        <taxon>Agaricales</taxon>
        <taxon>Pleurotineae</taxon>
        <taxon>Stephanosporaceae</taxon>
        <taxon>Cristinia</taxon>
    </lineage>
</organism>
<dbReference type="InterPro" id="IPR038286">
    <property type="entry name" value="IPK_sf"/>
</dbReference>
<feature type="region of interest" description="Disordered" evidence="5">
    <location>
        <begin position="672"/>
        <end position="702"/>
    </location>
</feature>
<dbReference type="SUPFAM" id="SSF56104">
    <property type="entry name" value="SAICAR synthase-like"/>
    <property type="match status" value="1"/>
</dbReference>
<keyword evidence="2 4" id="KW-0808">Transferase</keyword>
<accession>A0A8K0UYV2</accession>
<evidence type="ECO:0000313" key="6">
    <source>
        <dbReference type="EMBL" id="KAH8106279.1"/>
    </source>
</evidence>
<sequence length="1152" mass="127730">MRKPDRALTLPSSRTVPPELMLNLSPTRMTRPISRRSSSASSSSSPSPKRTAPPPVTAGMGRKVAASLDLFKETATTPASEEPSPFEYARSHSIGTRKASFSQTQDVGEAQFEFVKRSDWPDREAMVGKREKSTAALERVRTRESVSSTVSQRDPDSRRRKERQMSSKDTLFSDLAQWRDDVAAGHSSSRGRPRERPLWPDELVSGVEGASVSSDSSISSNATFQESRDRHTPAVGRPDPGPSQSAVFPPLPPSVPAVIGHFEHPSSVPPFLRASASEQTIHSPSTFTTHQFDDILTHSPFTTEDEDSAWETASISTNTSTTSASSPFLLSPLRNSPLPQPIVRQPSDEDDDSHGRALLSRYDNVEIGSSADGGLGDMSYNLSQESLPHIPLRPFRNQVGGHSAIYKFTKRAVCKPLVSRENLFYEAVEREAPPLLDFIPRYLGVMLVSYRRVARGTQASDDKIEDRNTHPARPPLHKSASERPPPSSSLQTHRETDDDGGDTDTEEAELPEVALAYNRHIIPEWLLHGGRSRAWSHSGASATTLPIRRPLQRPHLSGYTASSPDLATSLGGNRSSRPGASPLARTVQIPTAHSPFHAVAHPHPLSVSSTPRATPPTASHLDDLKPSSAPMSPVSSFSGTPHFGGTGSTVVNAKFKDHVFSTLLRRFCRPKGRVTSGTRTEDDGDFADGEGDGDIGLLHSRRRRKLNPVERLRQEDFPTTNPPLRRVRSDANLRRNASAGADIFPFEDPEEQHDDHTPFMMRRKDGSFSRSRGRNRSRSQEPPAYRIMQQPHLSEDHHHQPSSIPGQSEVDSGVTRQNHFILMEDLTGRMKHSCVLDLKMGTRQYGMDATAAKKKSQRKKCDRTTSRSLGVRVCGMQVWNHVTESYRTQDKYKGREVRPDEFSSVLGSFLYDGERLLAYQIPVILRKIYALAVIVNRLKGFRFYGCSLLMIYDGDREAQEAFRASVLDNPSPPNKRGESLDRSFHPSTVPHSRPPPLRRSHSEDLLSGPVAARSSRRRKRGEVQIRLVDFAHTTTGGDWLPSPPPRASETEGVTSGKGYQADVDPETGLIYARFPPHYPDEPDRGFLFGLMNLAETLEKIWNEERIRRMKASRDDPTAVVDQLPPLSTEGKEIFDEIFTTSDGEEDLGMIST</sequence>
<evidence type="ECO:0000256" key="5">
    <source>
        <dbReference type="SAM" id="MobiDB-lite"/>
    </source>
</evidence>
<evidence type="ECO:0000256" key="3">
    <source>
        <dbReference type="ARBA" id="ARBA00022777"/>
    </source>
</evidence>
<keyword evidence="7" id="KW-1185">Reference proteome</keyword>
<feature type="compositionally biased region" description="Acidic residues" evidence="5">
    <location>
        <begin position="497"/>
        <end position="506"/>
    </location>
</feature>
<evidence type="ECO:0000313" key="7">
    <source>
        <dbReference type="Proteomes" id="UP000813824"/>
    </source>
</evidence>
<dbReference type="InterPro" id="IPR005522">
    <property type="entry name" value="IPK"/>
</dbReference>
<feature type="region of interest" description="Disordered" evidence="5">
    <location>
        <begin position="965"/>
        <end position="1019"/>
    </location>
</feature>
<dbReference type="GO" id="GO:0005634">
    <property type="term" value="C:nucleus"/>
    <property type="evidence" value="ECO:0007669"/>
    <property type="project" value="TreeGrafter"/>
</dbReference>
<protein>
    <recommendedName>
        <fullName evidence="4">Kinase</fullName>
        <ecNumber evidence="4">2.7.-.-</ecNumber>
    </recommendedName>
</protein>
<comment type="caution">
    <text evidence="6">The sequence shown here is derived from an EMBL/GenBank/DDBJ whole genome shotgun (WGS) entry which is preliminary data.</text>
</comment>
<dbReference type="GO" id="GO:0005737">
    <property type="term" value="C:cytoplasm"/>
    <property type="evidence" value="ECO:0007669"/>
    <property type="project" value="TreeGrafter"/>
</dbReference>
<feature type="compositionally biased region" description="Polar residues" evidence="5">
    <location>
        <begin position="801"/>
        <end position="812"/>
    </location>
</feature>
<feature type="compositionally biased region" description="Basic and acidic residues" evidence="5">
    <location>
        <begin position="975"/>
        <end position="984"/>
    </location>
</feature>
<dbReference type="GO" id="GO:0008440">
    <property type="term" value="F:inositol-1,4,5-trisphosphate 3-kinase activity"/>
    <property type="evidence" value="ECO:0007669"/>
    <property type="project" value="TreeGrafter"/>
</dbReference>
<feature type="compositionally biased region" description="Low complexity" evidence="5">
    <location>
        <begin position="206"/>
        <end position="220"/>
    </location>
</feature>
<feature type="compositionally biased region" description="Low complexity" evidence="5">
    <location>
        <begin position="626"/>
        <end position="638"/>
    </location>
</feature>
<evidence type="ECO:0000256" key="4">
    <source>
        <dbReference type="RuleBase" id="RU363090"/>
    </source>
</evidence>
<dbReference type="PANTHER" id="PTHR12400:SF21">
    <property type="entry name" value="KINASE"/>
    <property type="match status" value="1"/>
</dbReference>
<feature type="region of interest" description="Disordered" evidence="5">
    <location>
        <begin position="1034"/>
        <end position="1060"/>
    </location>
</feature>
<proteinExistence type="inferred from homology"/>
<dbReference type="OrthoDB" id="2573163at2759"/>
<feature type="region of interest" description="Disordered" evidence="5">
    <location>
        <begin position="119"/>
        <end position="174"/>
    </location>
</feature>
<name>A0A8K0UYV2_9AGAR</name>
<feature type="compositionally biased region" description="Basic and acidic residues" evidence="5">
    <location>
        <begin position="753"/>
        <end position="767"/>
    </location>
</feature>
<feature type="region of interest" description="Disordered" evidence="5">
    <location>
        <begin position="545"/>
        <end position="582"/>
    </location>
</feature>
<dbReference type="AlphaFoldDB" id="A0A8K0UYV2"/>
<feature type="compositionally biased region" description="Low complexity" evidence="5">
    <location>
        <begin position="30"/>
        <end position="50"/>
    </location>
</feature>
<reference evidence="6" key="1">
    <citation type="journal article" date="2021" name="New Phytol.">
        <title>Evolutionary innovations through gain and loss of genes in the ectomycorrhizal Boletales.</title>
        <authorList>
            <person name="Wu G."/>
            <person name="Miyauchi S."/>
            <person name="Morin E."/>
            <person name="Kuo A."/>
            <person name="Drula E."/>
            <person name="Varga T."/>
            <person name="Kohler A."/>
            <person name="Feng B."/>
            <person name="Cao Y."/>
            <person name="Lipzen A."/>
            <person name="Daum C."/>
            <person name="Hundley H."/>
            <person name="Pangilinan J."/>
            <person name="Johnson J."/>
            <person name="Barry K."/>
            <person name="LaButti K."/>
            <person name="Ng V."/>
            <person name="Ahrendt S."/>
            <person name="Min B."/>
            <person name="Choi I.G."/>
            <person name="Park H."/>
            <person name="Plett J.M."/>
            <person name="Magnuson J."/>
            <person name="Spatafora J.W."/>
            <person name="Nagy L.G."/>
            <person name="Henrissat B."/>
            <person name="Grigoriev I.V."/>
            <person name="Yang Z.L."/>
            <person name="Xu J."/>
            <person name="Martin F.M."/>
        </authorList>
    </citation>
    <scope>NUCLEOTIDE SEQUENCE</scope>
    <source>
        <strain evidence="6">KKN 215</strain>
    </source>
</reference>
<feature type="region of interest" description="Disordered" evidence="5">
    <location>
        <begin position="597"/>
        <end position="640"/>
    </location>
</feature>
<dbReference type="GO" id="GO:0046854">
    <property type="term" value="P:phosphatidylinositol phosphate biosynthetic process"/>
    <property type="evidence" value="ECO:0007669"/>
    <property type="project" value="TreeGrafter"/>
</dbReference>
<dbReference type="Proteomes" id="UP000813824">
    <property type="component" value="Unassembled WGS sequence"/>
</dbReference>
<keyword evidence="3 4" id="KW-0418">Kinase</keyword>